<dbReference type="AlphaFoldDB" id="A0A146GEN6"/>
<dbReference type="InParanoid" id="A0A146GEN6"/>
<evidence type="ECO:0000313" key="1">
    <source>
        <dbReference type="EMBL" id="GAT34936.1"/>
    </source>
</evidence>
<accession>A0A146GEN6</accession>
<dbReference type="InterPro" id="IPR046239">
    <property type="entry name" value="DUF6272"/>
</dbReference>
<keyword evidence="2" id="KW-1185">Reference proteome</keyword>
<dbReference type="Proteomes" id="UP000076023">
    <property type="component" value="Unassembled WGS sequence"/>
</dbReference>
<evidence type="ECO:0008006" key="3">
    <source>
        <dbReference type="Google" id="ProtNLM"/>
    </source>
</evidence>
<comment type="caution">
    <text evidence="1">The sequence shown here is derived from an EMBL/GenBank/DDBJ whole genome shotgun (WGS) entry which is preliminary data.</text>
</comment>
<name>A0A146GEN6_TERSA</name>
<evidence type="ECO:0000313" key="2">
    <source>
        <dbReference type="Proteomes" id="UP000076023"/>
    </source>
</evidence>
<proteinExistence type="predicted"/>
<dbReference type="Pfam" id="PF19788">
    <property type="entry name" value="DUF6272"/>
    <property type="match status" value="1"/>
</dbReference>
<dbReference type="OrthoDB" id="1117715at2"/>
<gene>
    <name evidence="1" type="ORF">TSACC_23370</name>
</gene>
<organism evidence="1 2">
    <name type="scientific">Terrimicrobium sacchariphilum</name>
    <dbReference type="NCBI Taxonomy" id="690879"/>
    <lineage>
        <taxon>Bacteria</taxon>
        <taxon>Pseudomonadati</taxon>
        <taxon>Verrucomicrobiota</taxon>
        <taxon>Terrimicrobiia</taxon>
        <taxon>Terrimicrobiales</taxon>
        <taxon>Terrimicrobiaceae</taxon>
        <taxon>Terrimicrobium</taxon>
    </lineage>
</organism>
<protein>
    <recommendedName>
        <fullName evidence="3">Histidine kinase/HSP90-like ATPase domain-containing protein</fullName>
    </recommendedName>
</protein>
<dbReference type="STRING" id="690879.TSACC_23370"/>
<dbReference type="RefSeq" id="WP_075080524.1">
    <property type="nucleotide sequence ID" value="NZ_BDCO01000002.1"/>
</dbReference>
<reference evidence="2" key="1">
    <citation type="journal article" date="2017" name="Genome Announc.">
        <title>Draft Genome Sequence of Terrimicrobium sacchariphilum NM-5T, a Facultative Anaerobic Soil Bacterium of the Class Spartobacteria.</title>
        <authorList>
            <person name="Qiu Y.L."/>
            <person name="Tourlousse D.M."/>
            <person name="Matsuura N."/>
            <person name="Ohashi A."/>
            <person name="Sekiguchi Y."/>
        </authorList>
    </citation>
    <scope>NUCLEOTIDE SEQUENCE [LARGE SCALE GENOMIC DNA]</scope>
    <source>
        <strain evidence="2">NM-5</strain>
    </source>
</reference>
<sequence length="170" mass="18185">MKATPAIAPASRVVLEIRGPVTQAEIAAATTRLMNSLVAPRPVTHLLKTIFVEMAQNVLKHSQNTSAIPAIISITDTVDSFTIHSRNAASPAAARQVAEIVSDTDRLSRTGLVRIRRAELHKPRQPGCAGIGLIEIRRKTGSPVACTISPLSADESIVEITAILRKHDCS</sequence>
<dbReference type="EMBL" id="BDCO01000002">
    <property type="protein sequence ID" value="GAT34936.1"/>
    <property type="molecule type" value="Genomic_DNA"/>
</dbReference>